<protein>
    <submittedName>
        <fullName evidence="2">Uncharacterized protein</fullName>
    </submittedName>
</protein>
<sequence>MSTNTSIDPPHIKGAPIVSDTLRSMRDAARTGDPITAAIVAEWFLALRNQLFADQRPVRLEELGTGTPYWIQIDEQQWHLARKRGRPVRALYVHPLPGERSTSRRDHKWSADRTHCVVCNDPFDWAEAYCNPPRAPQPFPIKVQPFNPSWFLPALERLERALKRESKQERDKWNREIAQLRKSIEQHTKEKLP</sequence>
<organism evidence="2 3">
    <name type="scientific">Stenotrophomonas maltophilia</name>
    <name type="common">Pseudomonas maltophilia</name>
    <name type="synonym">Xanthomonas maltophilia</name>
    <dbReference type="NCBI Taxonomy" id="40324"/>
    <lineage>
        <taxon>Bacteria</taxon>
        <taxon>Pseudomonadati</taxon>
        <taxon>Pseudomonadota</taxon>
        <taxon>Gammaproteobacteria</taxon>
        <taxon>Lysobacterales</taxon>
        <taxon>Lysobacteraceae</taxon>
        <taxon>Stenotrophomonas</taxon>
        <taxon>Stenotrophomonas maltophilia group</taxon>
    </lineage>
</organism>
<keyword evidence="1" id="KW-0175">Coiled coil</keyword>
<accession>A0AA41CKS5</accession>
<evidence type="ECO:0000313" key="2">
    <source>
        <dbReference type="EMBL" id="MBH1790491.1"/>
    </source>
</evidence>
<dbReference type="EMBL" id="JADUOV010000007">
    <property type="protein sequence ID" value="MBH1790491.1"/>
    <property type="molecule type" value="Genomic_DNA"/>
</dbReference>
<dbReference type="Proteomes" id="UP000634179">
    <property type="component" value="Unassembled WGS sequence"/>
</dbReference>
<gene>
    <name evidence="2" type="ORF">I5V89_11470</name>
</gene>
<feature type="coiled-coil region" evidence="1">
    <location>
        <begin position="163"/>
        <end position="190"/>
    </location>
</feature>
<dbReference type="RefSeq" id="WP_049404852.1">
    <property type="nucleotide sequence ID" value="NZ_JANKBX010000002.1"/>
</dbReference>
<name>A0AA41CKS5_STEMA</name>
<reference evidence="2" key="1">
    <citation type="submission" date="2020-11" db="EMBL/GenBank/DDBJ databases">
        <title>Enhanced detection system for hospital associated transmission using whole genome sequencing surveillance.</title>
        <authorList>
            <person name="Harrison L.H."/>
            <person name="Van Tyne D."/>
            <person name="Marsh J.W."/>
            <person name="Griffith M.P."/>
            <person name="Snyder D.J."/>
            <person name="Cooper V.S."/>
            <person name="Mustapha M."/>
        </authorList>
    </citation>
    <scope>NUCLEOTIDE SEQUENCE</scope>
    <source>
        <strain evidence="2">STEN00053</strain>
    </source>
</reference>
<evidence type="ECO:0000256" key="1">
    <source>
        <dbReference type="SAM" id="Coils"/>
    </source>
</evidence>
<proteinExistence type="predicted"/>
<comment type="caution">
    <text evidence="2">The sequence shown here is derived from an EMBL/GenBank/DDBJ whole genome shotgun (WGS) entry which is preliminary data.</text>
</comment>
<evidence type="ECO:0000313" key="3">
    <source>
        <dbReference type="Proteomes" id="UP000634179"/>
    </source>
</evidence>
<dbReference type="AlphaFoldDB" id="A0AA41CKS5"/>